<evidence type="ECO:0008006" key="4">
    <source>
        <dbReference type="Google" id="ProtNLM"/>
    </source>
</evidence>
<dbReference type="AlphaFoldDB" id="A0A2U1MFZ3"/>
<keyword evidence="3" id="KW-1185">Reference proteome</keyword>
<dbReference type="PANTHER" id="PTHR35122">
    <property type="entry name" value="OSJNBA0093F12.14 PROTEIN"/>
    <property type="match status" value="1"/>
</dbReference>
<gene>
    <name evidence="2" type="ORF">CTI12_AA387150</name>
</gene>
<protein>
    <recommendedName>
        <fullName evidence="4">Hydrogen peroxide induced protein 1</fullName>
    </recommendedName>
</protein>
<dbReference type="STRING" id="35608.A0A2U1MFZ3"/>
<comment type="caution">
    <text evidence="2">The sequence shown here is derived from an EMBL/GenBank/DDBJ whole genome shotgun (WGS) entry which is preliminary data.</text>
</comment>
<dbReference type="InterPro" id="IPR039291">
    <property type="entry name" value="At5g17165-like"/>
</dbReference>
<accession>A0A2U1MFZ3</accession>
<feature type="region of interest" description="Disordered" evidence="1">
    <location>
        <begin position="56"/>
        <end position="97"/>
    </location>
</feature>
<dbReference type="EMBL" id="PKPP01005434">
    <property type="protein sequence ID" value="PWA60132.1"/>
    <property type="molecule type" value="Genomic_DNA"/>
</dbReference>
<evidence type="ECO:0000313" key="3">
    <source>
        <dbReference type="Proteomes" id="UP000245207"/>
    </source>
</evidence>
<evidence type="ECO:0000256" key="1">
    <source>
        <dbReference type="SAM" id="MobiDB-lite"/>
    </source>
</evidence>
<reference evidence="2 3" key="1">
    <citation type="journal article" date="2018" name="Mol. Plant">
        <title>The genome of Artemisia annua provides insight into the evolution of Asteraceae family and artemisinin biosynthesis.</title>
        <authorList>
            <person name="Shen Q."/>
            <person name="Zhang L."/>
            <person name="Liao Z."/>
            <person name="Wang S."/>
            <person name="Yan T."/>
            <person name="Shi P."/>
            <person name="Liu M."/>
            <person name="Fu X."/>
            <person name="Pan Q."/>
            <person name="Wang Y."/>
            <person name="Lv Z."/>
            <person name="Lu X."/>
            <person name="Zhang F."/>
            <person name="Jiang W."/>
            <person name="Ma Y."/>
            <person name="Chen M."/>
            <person name="Hao X."/>
            <person name="Li L."/>
            <person name="Tang Y."/>
            <person name="Lv G."/>
            <person name="Zhou Y."/>
            <person name="Sun X."/>
            <person name="Brodelius P.E."/>
            <person name="Rose J.K.C."/>
            <person name="Tang K."/>
        </authorList>
    </citation>
    <scope>NUCLEOTIDE SEQUENCE [LARGE SCALE GENOMIC DNA]</scope>
    <source>
        <strain evidence="3">cv. Huhao1</strain>
        <tissue evidence="2">Leaf</tissue>
    </source>
</reference>
<dbReference type="Proteomes" id="UP000245207">
    <property type="component" value="Unassembled WGS sequence"/>
</dbReference>
<dbReference type="Pfam" id="PF22272">
    <property type="entry name" value="LEA_3b"/>
    <property type="match status" value="1"/>
</dbReference>
<proteinExistence type="predicted"/>
<sequence>MATNSHLTTLGKRFVSQIRTSSSSPLSLRRAVHVSSYDKNIDEQVRPTFVPEEAITRADSDTHWAPNPKTGVFGPAGEQNPGGAPGSEPATLDGSVLKEKAFYRPLENLEKPAHP</sequence>
<evidence type="ECO:0000313" key="2">
    <source>
        <dbReference type="EMBL" id="PWA60132.1"/>
    </source>
</evidence>
<name>A0A2U1MFZ3_ARTAN</name>
<dbReference type="OrthoDB" id="606645at2759"/>
<organism evidence="2 3">
    <name type="scientific">Artemisia annua</name>
    <name type="common">Sweet wormwood</name>
    <dbReference type="NCBI Taxonomy" id="35608"/>
    <lineage>
        <taxon>Eukaryota</taxon>
        <taxon>Viridiplantae</taxon>
        <taxon>Streptophyta</taxon>
        <taxon>Embryophyta</taxon>
        <taxon>Tracheophyta</taxon>
        <taxon>Spermatophyta</taxon>
        <taxon>Magnoliopsida</taxon>
        <taxon>eudicotyledons</taxon>
        <taxon>Gunneridae</taxon>
        <taxon>Pentapetalae</taxon>
        <taxon>asterids</taxon>
        <taxon>campanulids</taxon>
        <taxon>Asterales</taxon>
        <taxon>Asteraceae</taxon>
        <taxon>Asteroideae</taxon>
        <taxon>Anthemideae</taxon>
        <taxon>Artemisiinae</taxon>
        <taxon>Artemisia</taxon>
    </lineage>
</organism>
<dbReference type="PANTHER" id="PTHR35122:SF2">
    <property type="entry name" value="OS04G0598000 PROTEIN"/>
    <property type="match status" value="1"/>
</dbReference>